<dbReference type="SMART" id="SM00220">
    <property type="entry name" value="S_TKc"/>
    <property type="match status" value="1"/>
</dbReference>
<keyword evidence="9 12" id="KW-0142">cGMP-binding</keyword>
<dbReference type="CDD" id="cd00038">
    <property type="entry name" value="CAP_ED"/>
    <property type="match status" value="2"/>
</dbReference>
<evidence type="ECO:0000256" key="5">
    <source>
        <dbReference type="ARBA" id="ARBA00022679"/>
    </source>
</evidence>
<dbReference type="OrthoDB" id="63267at2759"/>
<evidence type="ECO:0000256" key="2">
    <source>
        <dbReference type="ARBA" id="ARBA00012428"/>
    </source>
</evidence>
<feature type="domain" description="Cyclic nucleotide-binding" evidence="19">
    <location>
        <begin position="314"/>
        <end position="449"/>
    </location>
</feature>
<evidence type="ECO:0000256" key="10">
    <source>
        <dbReference type="ARBA" id="ARBA00047298"/>
    </source>
</evidence>
<comment type="similarity">
    <text evidence="1 12">Belongs to the protein kinase superfamily. AGC Ser/Thr protein kinase family. cGMP subfamily.</text>
</comment>
<evidence type="ECO:0000256" key="14">
    <source>
        <dbReference type="PIRSR" id="PIRSR000559-2"/>
    </source>
</evidence>
<evidence type="ECO:0000256" key="13">
    <source>
        <dbReference type="PIRSR" id="PIRSR000559-1"/>
    </source>
</evidence>
<feature type="active site" description="Proton acceptor" evidence="13">
    <location>
        <position position="592"/>
    </location>
</feature>
<dbReference type="SUPFAM" id="SSF51206">
    <property type="entry name" value="cAMP-binding domain-like"/>
    <property type="match status" value="2"/>
</dbReference>
<dbReference type="InterPro" id="IPR018488">
    <property type="entry name" value="cNMP-bd_CS"/>
</dbReference>
<organism evidence="21 22">
    <name type="scientific">Echinococcus multilocularis</name>
    <name type="common">Fox tapeworm</name>
    <dbReference type="NCBI Taxonomy" id="6211"/>
    <lineage>
        <taxon>Eukaryota</taxon>
        <taxon>Metazoa</taxon>
        <taxon>Spiralia</taxon>
        <taxon>Lophotrochozoa</taxon>
        <taxon>Platyhelminthes</taxon>
        <taxon>Cestoda</taxon>
        <taxon>Eucestoda</taxon>
        <taxon>Cyclophyllidea</taxon>
        <taxon>Taeniidae</taxon>
        <taxon>Echinococcus</taxon>
    </lineage>
</organism>
<reference evidence="21" key="2">
    <citation type="submission" date="2015-11" db="EMBL/GenBank/DDBJ databases">
        <authorList>
            <person name="Zhang Y."/>
            <person name="Guo Z."/>
        </authorList>
    </citation>
    <scope>NUCLEOTIDE SEQUENCE</scope>
</reference>
<dbReference type="Gene3D" id="3.30.200.20">
    <property type="entry name" value="Phosphorylase Kinase, domain 1"/>
    <property type="match status" value="1"/>
</dbReference>
<dbReference type="InterPro" id="IPR014710">
    <property type="entry name" value="RmlC-like_jellyroll"/>
</dbReference>
<dbReference type="EC" id="2.7.11.12" evidence="2 12"/>
<dbReference type="PROSITE" id="PS00108">
    <property type="entry name" value="PROTEIN_KINASE_ST"/>
    <property type="match status" value="1"/>
</dbReference>
<keyword evidence="22" id="KW-1185">Reference proteome</keyword>
<dbReference type="EMBL" id="LN902846">
    <property type="protein sequence ID" value="CDS41599.1"/>
    <property type="molecule type" value="Genomic_DNA"/>
</dbReference>
<feature type="compositionally biased region" description="Low complexity" evidence="17">
    <location>
        <begin position="9"/>
        <end position="31"/>
    </location>
</feature>
<dbReference type="STRING" id="6211.A0A068Y9V5"/>
<dbReference type="Gene3D" id="1.10.510.10">
    <property type="entry name" value="Transferase(Phosphotransferase) domain 1"/>
    <property type="match status" value="1"/>
</dbReference>
<dbReference type="OMA" id="ESCLADC"/>
<dbReference type="SMART" id="SM00100">
    <property type="entry name" value="cNMP"/>
    <property type="match status" value="2"/>
</dbReference>
<feature type="domain" description="Protein kinase" evidence="18">
    <location>
        <begin position="468"/>
        <end position="727"/>
    </location>
</feature>
<dbReference type="InterPro" id="IPR011009">
    <property type="entry name" value="Kinase-like_dom_sf"/>
</dbReference>
<keyword evidence="8 12" id="KW-0067">ATP-binding</keyword>
<feature type="coiled-coil region" evidence="16">
    <location>
        <begin position="80"/>
        <end position="107"/>
    </location>
</feature>
<evidence type="ECO:0000256" key="8">
    <source>
        <dbReference type="ARBA" id="ARBA00022840"/>
    </source>
</evidence>
<dbReference type="SMART" id="SM00133">
    <property type="entry name" value="S_TK_X"/>
    <property type="match status" value="1"/>
</dbReference>
<feature type="domain" description="Cyclic nucleotide-binding" evidence="19">
    <location>
        <begin position="196"/>
        <end position="311"/>
    </location>
</feature>
<evidence type="ECO:0000259" key="18">
    <source>
        <dbReference type="PROSITE" id="PS50011"/>
    </source>
</evidence>
<dbReference type="InterPro" id="IPR017441">
    <property type="entry name" value="Protein_kinase_ATP_BS"/>
</dbReference>
<accession>A0A068Y9V5</accession>
<keyword evidence="7 12" id="KW-0418">Kinase</keyword>
<dbReference type="FunFam" id="1.10.510.10:FF:000210">
    <property type="entry name" value="Non-specific serine/threonine protein kinase"/>
    <property type="match status" value="1"/>
</dbReference>
<feature type="compositionally biased region" description="Polar residues" evidence="17">
    <location>
        <begin position="58"/>
        <end position="69"/>
    </location>
</feature>
<dbReference type="InterPro" id="IPR002374">
    <property type="entry name" value="cGMP_dep_kinase"/>
</dbReference>
<proteinExistence type="inferred from homology"/>
<evidence type="ECO:0000256" key="1">
    <source>
        <dbReference type="ARBA" id="ARBA00006352"/>
    </source>
</evidence>
<dbReference type="AlphaFoldDB" id="A0A068Y9V5"/>
<dbReference type="InterPro" id="IPR035014">
    <property type="entry name" value="STKc_cGK"/>
</dbReference>
<dbReference type="InterPro" id="IPR008271">
    <property type="entry name" value="Ser/Thr_kinase_AS"/>
</dbReference>
<keyword evidence="4 12" id="KW-0140">cGMP</keyword>
<comment type="catalytic activity">
    <reaction evidence="11">
        <text>L-seryl-[protein] + ATP = O-phospho-L-seryl-[protein] + ADP + H(+)</text>
        <dbReference type="Rhea" id="RHEA:17989"/>
        <dbReference type="Rhea" id="RHEA-COMP:9863"/>
        <dbReference type="Rhea" id="RHEA-COMP:11604"/>
        <dbReference type="ChEBI" id="CHEBI:15378"/>
        <dbReference type="ChEBI" id="CHEBI:29999"/>
        <dbReference type="ChEBI" id="CHEBI:30616"/>
        <dbReference type="ChEBI" id="CHEBI:83421"/>
        <dbReference type="ChEBI" id="CHEBI:456216"/>
        <dbReference type="EC" id="2.7.11.12"/>
    </reaction>
</comment>
<feature type="binding site" evidence="14">
    <location>
        <begin position="474"/>
        <end position="482"/>
    </location>
    <ligand>
        <name>ATP</name>
        <dbReference type="ChEBI" id="CHEBI:30616"/>
    </ligand>
</feature>
<keyword evidence="5 12" id="KW-0808">Transferase</keyword>
<dbReference type="Pfam" id="PF00069">
    <property type="entry name" value="Pkinase"/>
    <property type="match status" value="1"/>
</dbReference>
<dbReference type="SUPFAM" id="SSF56112">
    <property type="entry name" value="Protein kinase-like (PK-like)"/>
    <property type="match status" value="1"/>
</dbReference>
<dbReference type="Pfam" id="PF00027">
    <property type="entry name" value="cNMP_binding"/>
    <property type="match status" value="2"/>
</dbReference>
<dbReference type="GO" id="GO:0030553">
    <property type="term" value="F:cGMP binding"/>
    <property type="evidence" value="ECO:0007669"/>
    <property type="project" value="UniProtKB-KW"/>
</dbReference>
<dbReference type="Gene3D" id="1.20.5.490">
    <property type="entry name" value="Single helix bin"/>
    <property type="match status" value="1"/>
</dbReference>
<reference evidence="21" key="1">
    <citation type="journal article" date="2013" name="Nature">
        <title>The genomes of four tapeworm species reveal adaptations to parasitism.</title>
        <authorList>
            <person name="Tsai I.J."/>
            <person name="Zarowiecki M."/>
            <person name="Holroyd N."/>
            <person name="Garciarrubio A."/>
            <person name="Sanchez-Flores A."/>
            <person name="Brooks K.L."/>
            <person name="Tracey A."/>
            <person name="Bobes R.J."/>
            <person name="Fragoso G."/>
            <person name="Sciutto E."/>
            <person name="Aslett M."/>
            <person name="Beasley H."/>
            <person name="Bennett H.M."/>
            <person name="Cai J."/>
            <person name="Camicia F."/>
            <person name="Clark R."/>
            <person name="Cucher M."/>
            <person name="De Silva N."/>
            <person name="Day T.A."/>
            <person name="Deplazes P."/>
            <person name="Estrada K."/>
            <person name="Fernandez C."/>
            <person name="Holland P.W."/>
            <person name="Hou J."/>
            <person name="Hu S."/>
            <person name="Huckvale T."/>
            <person name="Hung S.S."/>
            <person name="Kamenetzky L."/>
            <person name="Keane J.A."/>
            <person name="Kiss F."/>
            <person name="Koziol U."/>
            <person name="Lambert O."/>
            <person name="Liu K."/>
            <person name="Luo X."/>
            <person name="Luo Y."/>
            <person name="Macchiaroli N."/>
            <person name="Nichol S."/>
            <person name="Paps J."/>
            <person name="Parkinson J."/>
            <person name="Pouchkina-Stantcheva N."/>
            <person name="Riddiford N."/>
            <person name="Rosenzvit M."/>
            <person name="Salinas G."/>
            <person name="Wasmuth J.D."/>
            <person name="Zamanian M."/>
            <person name="Zheng Y."/>
            <person name="Cai X."/>
            <person name="Soberon X."/>
            <person name="Olson P.D."/>
            <person name="Laclette J.P."/>
            <person name="Brehm K."/>
            <person name="Berriman M."/>
            <person name="Garciarrubio A."/>
            <person name="Bobes R.J."/>
            <person name="Fragoso G."/>
            <person name="Sanchez-Flores A."/>
            <person name="Estrada K."/>
            <person name="Cevallos M.A."/>
            <person name="Morett E."/>
            <person name="Gonzalez V."/>
            <person name="Portillo T."/>
            <person name="Ochoa-Leyva A."/>
            <person name="Jose M.V."/>
            <person name="Sciutto E."/>
            <person name="Landa A."/>
            <person name="Jimenez L."/>
            <person name="Valdes V."/>
            <person name="Carrero J.C."/>
            <person name="Larralde C."/>
            <person name="Morales-Montor J."/>
            <person name="Limon-Lason J."/>
            <person name="Soberon X."/>
            <person name="Laclette J.P."/>
        </authorList>
    </citation>
    <scope>NUCLEOTIDE SEQUENCE [LARGE SCALE GENOMIC DNA]</scope>
</reference>
<evidence type="ECO:0000256" key="9">
    <source>
        <dbReference type="ARBA" id="ARBA00022992"/>
    </source>
</evidence>
<evidence type="ECO:0000256" key="4">
    <source>
        <dbReference type="ARBA" id="ARBA00022535"/>
    </source>
</evidence>
<evidence type="ECO:0000259" key="19">
    <source>
        <dbReference type="PROSITE" id="PS50042"/>
    </source>
</evidence>
<comment type="catalytic activity">
    <reaction evidence="10 12">
        <text>L-threonyl-[protein] + ATP = O-phospho-L-threonyl-[protein] + ADP + H(+)</text>
        <dbReference type="Rhea" id="RHEA:46608"/>
        <dbReference type="Rhea" id="RHEA-COMP:11060"/>
        <dbReference type="Rhea" id="RHEA-COMP:11605"/>
        <dbReference type="ChEBI" id="CHEBI:15378"/>
        <dbReference type="ChEBI" id="CHEBI:30013"/>
        <dbReference type="ChEBI" id="CHEBI:30616"/>
        <dbReference type="ChEBI" id="CHEBI:61977"/>
        <dbReference type="ChEBI" id="CHEBI:456216"/>
        <dbReference type="EC" id="2.7.11.12"/>
    </reaction>
</comment>
<evidence type="ECO:0000256" key="16">
    <source>
        <dbReference type="SAM" id="Coils"/>
    </source>
</evidence>
<feature type="region of interest" description="Disordered" evidence="17">
    <location>
        <begin position="52"/>
        <end position="71"/>
    </location>
</feature>
<dbReference type="FunFam" id="2.60.120.10:FF:000072">
    <property type="entry name" value="cGMP-dependent protein kinase"/>
    <property type="match status" value="1"/>
</dbReference>
<dbReference type="PROSITE" id="PS00107">
    <property type="entry name" value="PROTEIN_KINASE_ATP"/>
    <property type="match status" value="1"/>
</dbReference>
<dbReference type="GO" id="GO:0005524">
    <property type="term" value="F:ATP binding"/>
    <property type="evidence" value="ECO:0007669"/>
    <property type="project" value="UniProtKB-UniRule"/>
</dbReference>
<evidence type="ECO:0000256" key="3">
    <source>
        <dbReference type="ARBA" id="ARBA00022527"/>
    </source>
</evidence>
<evidence type="ECO:0000313" key="21">
    <source>
        <dbReference type="EMBL" id="CDS41599.1"/>
    </source>
</evidence>
<evidence type="ECO:0000313" key="22">
    <source>
        <dbReference type="Proteomes" id="UP000017246"/>
    </source>
</evidence>
<evidence type="ECO:0000256" key="6">
    <source>
        <dbReference type="ARBA" id="ARBA00022741"/>
    </source>
</evidence>
<dbReference type="PANTHER" id="PTHR24353">
    <property type="entry name" value="CYCLIC NUCLEOTIDE-DEPENDENT PROTEIN KINASE"/>
    <property type="match status" value="1"/>
</dbReference>
<keyword evidence="16" id="KW-0175">Coiled coil</keyword>
<name>A0A068Y9V5_ECHMU</name>
<evidence type="ECO:0000259" key="20">
    <source>
        <dbReference type="PROSITE" id="PS51285"/>
    </source>
</evidence>
<dbReference type="CDD" id="cd12083">
    <property type="entry name" value="DD_cGKI"/>
    <property type="match status" value="1"/>
</dbReference>
<dbReference type="Gene3D" id="2.60.120.10">
    <property type="entry name" value="Jelly Rolls"/>
    <property type="match status" value="2"/>
</dbReference>
<evidence type="ECO:0000256" key="17">
    <source>
        <dbReference type="SAM" id="MobiDB-lite"/>
    </source>
</evidence>
<evidence type="ECO:0000256" key="7">
    <source>
        <dbReference type="ARBA" id="ARBA00022777"/>
    </source>
</evidence>
<dbReference type="Proteomes" id="UP000017246">
    <property type="component" value="Unassembled WGS sequence"/>
</dbReference>
<dbReference type="InterPro" id="IPR000595">
    <property type="entry name" value="cNMP-bd_dom"/>
</dbReference>
<gene>
    <name evidence="21" type="ORF">EmuJ_000926500</name>
</gene>
<sequence length="778" mass="88339">MAFGRERQSPTNLSTASAPASAPTSAADAASPHNLAARLRNLASSFPRFQSMFDRQRNTPAATSSTRGSNRIGMKMTRGVETYQQQIQKLEDIIAELLKQVAFKDEQIAYLSSELDKYQSVFNQKPSVLGVARSWEAKMEIRGTKSETDGGRRNRGIGISAEPRALKMDEKEHPKHYPKTAKTREILNQAILENDFMKNLDTSQVVEIVECMYSVNFATGNTIIREGELGSVVYVMEEGVIEVSREGNPLRLISHPTVFGELAILYNCMRTATVKALNPCSLWAIDRKSFQAVMMQTGILKHHRHLEFLKSVPTFAQLASETLAKFVDLLEEVHYEPGEYVIRQGARGDTFYIIASGQVQVTQNARSSTDTPLTSTSPKEEKETFVRLMGRGEWFGEKALKNEDVRTANIIAAYPNGVDCLVLDRESYELLVGDLGPLERQYPDEDLLKHQAVKSLILEFGNMSLQDLTVVATLGVGGFGRVELVYFGKDSSQTFALKKLKKHHVVLTKQEKHVMNERIILMSCNSEFIVRLYRTFKDRKYLYLLMEACLGGELWTVLRNRLFFPEAATQFYVACVVEALTYLHSQGIVYRDLKPENLLLDQYGYCKMTDFGFAKKIGFGRKTWTFCGTPEYIAPEIILNKGHDFFVDSWSLGILIYELMNGTPPFTSEEPMKTYNIILKGIDAIEFPRKITRNAQHLIKKLCRENPTDRFGYGRGGLKAIKKHVWFEGFDWRGLRNRNLKPPFVPRILSPTDVTNFDYYTFDQEEPPDDVSGWDNEF</sequence>
<dbReference type="InterPro" id="IPR018490">
    <property type="entry name" value="cNMP-bd_dom_sf"/>
</dbReference>
<dbReference type="CDD" id="cd05572">
    <property type="entry name" value="STKc_cGK"/>
    <property type="match status" value="1"/>
</dbReference>
<feature type="region of interest" description="Disordered" evidence="17">
    <location>
        <begin position="1"/>
        <end position="31"/>
    </location>
</feature>
<evidence type="ECO:0000256" key="11">
    <source>
        <dbReference type="ARBA" id="ARBA00047462"/>
    </source>
</evidence>
<dbReference type="GO" id="GO:0004692">
    <property type="term" value="F:cGMP-dependent protein kinase activity"/>
    <property type="evidence" value="ECO:0007669"/>
    <property type="project" value="UniProtKB-EC"/>
</dbReference>
<feature type="binding site" evidence="14 15">
    <location>
        <position position="498"/>
    </location>
    <ligand>
        <name>ATP</name>
        <dbReference type="ChEBI" id="CHEBI:30616"/>
    </ligand>
</feature>
<dbReference type="InterPro" id="IPR000961">
    <property type="entry name" value="AGC-kinase_C"/>
</dbReference>
<keyword evidence="3 12" id="KW-0723">Serine/threonine-protein kinase</keyword>
<dbReference type="PROSITE" id="PS50042">
    <property type="entry name" value="CNMP_BINDING_3"/>
    <property type="match status" value="2"/>
</dbReference>
<dbReference type="PROSITE" id="PS51285">
    <property type="entry name" value="AGC_KINASE_CTER"/>
    <property type="match status" value="1"/>
</dbReference>
<dbReference type="PROSITE" id="PS00888">
    <property type="entry name" value="CNMP_BINDING_1"/>
    <property type="match status" value="2"/>
</dbReference>
<dbReference type="eggNOG" id="KOG0614">
    <property type="taxonomic scope" value="Eukaryota"/>
</dbReference>
<dbReference type="PANTHER" id="PTHR24353:SF111">
    <property type="match status" value="1"/>
</dbReference>
<feature type="domain" description="AGC-kinase C-terminal" evidence="20">
    <location>
        <begin position="728"/>
        <end position="778"/>
    </location>
</feature>
<protein>
    <recommendedName>
        <fullName evidence="2 12">cGMP-dependent protein kinase</fullName>
        <ecNumber evidence="2 12">2.7.11.12</ecNumber>
    </recommendedName>
</protein>
<dbReference type="PROSITE" id="PS50011">
    <property type="entry name" value="PROTEIN_KINASE_DOM"/>
    <property type="match status" value="1"/>
</dbReference>
<dbReference type="InterPro" id="IPR000719">
    <property type="entry name" value="Prot_kinase_dom"/>
</dbReference>
<dbReference type="GO" id="GO:0106310">
    <property type="term" value="F:protein serine kinase activity"/>
    <property type="evidence" value="ECO:0007669"/>
    <property type="project" value="RHEA"/>
</dbReference>
<evidence type="ECO:0000256" key="15">
    <source>
        <dbReference type="PROSITE-ProRule" id="PRU10141"/>
    </source>
</evidence>
<evidence type="ECO:0000256" key="12">
    <source>
        <dbReference type="PIRNR" id="PIRNR000559"/>
    </source>
</evidence>
<dbReference type="PROSITE" id="PS00889">
    <property type="entry name" value="CNMP_BINDING_2"/>
    <property type="match status" value="2"/>
</dbReference>
<keyword evidence="6 12" id="KW-0547">Nucleotide-binding</keyword>
<dbReference type="PIRSF" id="PIRSF000559">
    <property type="entry name" value="cGMP-dep_kinase"/>
    <property type="match status" value="1"/>
</dbReference>